<feature type="region of interest" description="Disordered" evidence="1">
    <location>
        <begin position="136"/>
        <end position="229"/>
    </location>
</feature>
<feature type="region of interest" description="Disordered" evidence="1">
    <location>
        <begin position="330"/>
        <end position="363"/>
    </location>
</feature>
<proteinExistence type="predicted"/>
<evidence type="ECO:0000313" key="3">
    <source>
        <dbReference type="Proteomes" id="UP000661607"/>
    </source>
</evidence>
<accession>A0ABR9KX03</accession>
<dbReference type="Proteomes" id="UP000661607">
    <property type="component" value="Unassembled WGS sequence"/>
</dbReference>
<comment type="caution">
    <text evidence="2">The sequence shown here is derived from an EMBL/GenBank/DDBJ whole genome shotgun (WGS) entry which is preliminary data.</text>
</comment>
<gene>
    <name evidence="2" type="ORF">H4W81_009444</name>
</gene>
<protein>
    <recommendedName>
        <fullName evidence="4">Helix-turn-helix domain-containing protein</fullName>
    </recommendedName>
</protein>
<evidence type="ECO:0000313" key="2">
    <source>
        <dbReference type="EMBL" id="MBE1566572.1"/>
    </source>
</evidence>
<reference evidence="2 3" key="1">
    <citation type="submission" date="2020-10" db="EMBL/GenBank/DDBJ databases">
        <title>Sequencing the genomes of 1000 actinobacteria strains.</title>
        <authorList>
            <person name="Klenk H.-P."/>
        </authorList>
    </citation>
    <scope>NUCLEOTIDE SEQUENCE [LARGE SCALE GENOMIC DNA]</scope>
    <source>
        <strain evidence="2 3">DSM 43748</strain>
    </source>
</reference>
<dbReference type="EMBL" id="JADBEF010000002">
    <property type="protein sequence ID" value="MBE1566572.1"/>
    <property type="molecule type" value="Genomic_DNA"/>
</dbReference>
<feature type="compositionally biased region" description="Low complexity" evidence="1">
    <location>
        <begin position="175"/>
        <end position="194"/>
    </location>
</feature>
<sequence length="480" mass="50898">MSVEAISWALNLAPIPKDGGGKPNSACAFVLVGLANNADSTGRDAFPSVNTLVRYTRLSERTVRTALDRLAEEGVIREGDQAIVAAKIKRGDRRPQVWDLSMELIRDDLDADDLESLERTFPGITARYATVRPAETSRGAAVAPRAKRGANDGTGCNQRSNGVQPAHERGAVVAPDPSIDPSIDPSSSSPAVGGSPTGGRRLEVAAVPAGSETPAATKADREQARNAPRVAPAAAVFAALPEDLRRRISRGASGQVLTAIQRELATRTPAELVERVERRWTWWLHTNEHARVNDPVAAAITLVRARQCANARCEDGQDLDQGGDCPACQGGAHRTDTPPPSTPPTTTSAAAPAPTPAALGTPIPPSWQDRLKELAAITAIASDDETPRPRPQKAPVERGDVARAAITAARAVLGPKTPTAHEKDLQQAKQIYCETCGADEGSWCLNTDQEEMPLLNKIHPKRVQAARASKQQSAAEESAA</sequence>
<organism evidence="2 3">
    <name type="scientific">Nonomuraea africana</name>
    <dbReference type="NCBI Taxonomy" id="46171"/>
    <lineage>
        <taxon>Bacteria</taxon>
        <taxon>Bacillati</taxon>
        <taxon>Actinomycetota</taxon>
        <taxon>Actinomycetes</taxon>
        <taxon>Streptosporangiales</taxon>
        <taxon>Streptosporangiaceae</taxon>
        <taxon>Nonomuraea</taxon>
    </lineage>
</organism>
<feature type="compositionally biased region" description="Low complexity" evidence="1">
    <location>
        <begin position="344"/>
        <end position="361"/>
    </location>
</feature>
<dbReference type="Pfam" id="PF13730">
    <property type="entry name" value="HTH_36"/>
    <property type="match status" value="1"/>
</dbReference>
<feature type="compositionally biased region" description="Polar residues" evidence="1">
    <location>
        <begin position="154"/>
        <end position="163"/>
    </location>
</feature>
<evidence type="ECO:0000256" key="1">
    <source>
        <dbReference type="SAM" id="MobiDB-lite"/>
    </source>
</evidence>
<dbReference type="RefSeq" id="WP_192781573.1">
    <property type="nucleotide sequence ID" value="NZ_BAAASY010000032.1"/>
</dbReference>
<name>A0ABR9KX03_9ACTN</name>
<evidence type="ECO:0008006" key="4">
    <source>
        <dbReference type="Google" id="ProtNLM"/>
    </source>
</evidence>
<keyword evidence="3" id="KW-1185">Reference proteome</keyword>